<protein>
    <submittedName>
        <fullName evidence="1">Uncharacterized protein</fullName>
    </submittedName>
</protein>
<accession>A0ABU6YFN2</accession>
<evidence type="ECO:0000313" key="1">
    <source>
        <dbReference type="EMBL" id="MED6207443.1"/>
    </source>
</evidence>
<sequence>MPFLSFSSKKKNESQRLEIFHSLPSRKRLQACNPNSSLSPSLLHHCRHSITAASPSPSSPRASSSSAPFIDVVPSSPRNVAVVPVLSVVASSPSCRSLHTVEKIKR</sequence>
<name>A0ABU6YFN2_9FABA</name>
<comment type="caution">
    <text evidence="1">The sequence shown here is derived from an EMBL/GenBank/DDBJ whole genome shotgun (WGS) entry which is preliminary data.</text>
</comment>
<dbReference type="EMBL" id="JASCZI010241828">
    <property type="protein sequence ID" value="MED6207443.1"/>
    <property type="molecule type" value="Genomic_DNA"/>
</dbReference>
<evidence type="ECO:0000313" key="2">
    <source>
        <dbReference type="Proteomes" id="UP001341840"/>
    </source>
</evidence>
<organism evidence="1 2">
    <name type="scientific">Stylosanthes scabra</name>
    <dbReference type="NCBI Taxonomy" id="79078"/>
    <lineage>
        <taxon>Eukaryota</taxon>
        <taxon>Viridiplantae</taxon>
        <taxon>Streptophyta</taxon>
        <taxon>Embryophyta</taxon>
        <taxon>Tracheophyta</taxon>
        <taxon>Spermatophyta</taxon>
        <taxon>Magnoliopsida</taxon>
        <taxon>eudicotyledons</taxon>
        <taxon>Gunneridae</taxon>
        <taxon>Pentapetalae</taxon>
        <taxon>rosids</taxon>
        <taxon>fabids</taxon>
        <taxon>Fabales</taxon>
        <taxon>Fabaceae</taxon>
        <taxon>Papilionoideae</taxon>
        <taxon>50 kb inversion clade</taxon>
        <taxon>dalbergioids sensu lato</taxon>
        <taxon>Dalbergieae</taxon>
        <taxon>Pterocarpus clade</taxon>
        <taxon>Stylosanthes</taxon>
    </lineage>
</organism>
<keyword evidence="2" id="KW-1185">Reference proteome</keyword>
<proteinExistence type="predicted"/>
<dbReference type="Proteomes" id="UP001341840">
    <property type="component" value="Unassembled WGS sequence"/>
</dbReference>
<gene>
    <name evidence="1" type="ORF">PIB30_035831</name>
</gene>
<reference evidence="1 2" key="1">
    <citation type="journal article" date="2023" name="Plants (Basel)">
        <title>Bridging the Gap: Combining Genomics and Transcriptomics Approaches to Understand Stylosanthes scabra, an Orphan Legume from the Brazilian Caatinga.</title>
        <authorList>
            <person name="Ferreira-Neto J.R.C."/>
            <person name="da Silva M.D."/>
            <person name="Binneck E."/>
            <person name="de Melo N.F."/>
            <person name="da Silva R.H."/>
            <person name="de Melo A.L.T.M."/>
            <person name="Pandolfi V."/>
            <person name="Bustamante F.O."/>
            <person name="Brasileiro-Vidal A.C."/>
            <person name="Benko-Iseppon A.M."/>
        </authorList>
    </citation>
    <scope>NUCLEOTIDE SEQUENCE [LARGE SCALE GENOMIC DNA]</scope>
    <source>
        <tissue evidence="1">Leaves</tissue>
    </source>
</reference>